<feature type="transmembrane region" description="Helical" evidence="14">
    <location>
        <begin position="353"/>
        <end position="371"/>
    </location>
</feature>
<dbReference type="EnsemblMetazoa" id="G241.3">
    <property type="protein sequence ID" value="G241.3:cds"/>
    <property type="gene ID" value="G241"/>
</dbReference>
<dbReference type="AlphaFoldDB" id="A0A8W8KIV5"/>
<dbReference type="PANTHER" id="PTHR12127">
    <property type="entry name" value="MUCOLIPIN"/>
    <property type="match status" value="1"/>
</dbReference>
<dbReference type="GO" id="GO:0005765">
    <property type="term" value="C:lysosomal membrane"/>
    <property type="evidence" value="ECO:0007669"/>
    <property type="project" value="TreeGrafter"/>
</dbReference>
<evidence type="ECO:0000256" key="5">
    <source>
        <dbReference type="ARBA" id="ARBA00022692"/>
    </source>
</evidence>
<comment type="subcellular location">
    <subcellularLocation>
        <location evidence="2">Cell membrane</location>
        <topology evidence="2">Multi-pass membrane protein</topology>
    </subcellularLocation>
    <subcellularLocation>
        <location evidence="1">Endosome membrane</location>
        <topology evidence="1">Multi-pass membrane protein</topology>
    </subcellularLocation>
</comment>
<dbReference type="Gene3D" id="1.10.287.70">
    <property type="match status" value="1"/>
</dbReference>
<evidence type="ECO:0000256" key="1">
    <source>
        <dbReference type="ARBA" id="ARBA00004337"/>
    </source>
</evidence>
<dbReference type="EnsemblMetazoa" id="G241.1">
    <property type="protein sequence ID" value="G241.1:cds"/>
    <property type="gene ID" value="G241"/>
</dbReference>
<feature type="transmembrane region" description="Helical" evidence="14">
    <location>
        <begin position="404"/>
        <end position="425"/>
    </location>
</feature>
<dbReference type="KEGG" id="crg:105325873"/>
<evidence type="ECO:0000256" key="2">
    <source>
        <dbReference type="ARBA" id="ARBA00004651"/>
    </source>
</evidence>
<evidence type="ECO:0000256" key="7">
    <source>
        <dbReference type="ARBA" id="ARBA00022989"/>
    </source>
</evidence>
<dbReference type="GeneID" id="105325873"/>
<accession>A0A8W8KIV5</accession>
<dbReference type="FunFam" id="1.10.287.70:FF:000033">
    <property type="entry name" value="Mucolipin 1"/>
    <property type="match status" value="1"/>
</dbReference>
<dbReference type="GO" id="GO:0010008">
    <property type="term" value="C:endosome membrane"/>
    <property type="evidence" value="ECO:0007669"/>
    <property type="project" value="UniProtKB-SubCell"/>
</dbReference>
<dbReference type="InterPro" id="IPR039031">
    <property type="entry name" value="Mucolipin"/>
</dbReference>
<dbReference type="EnsemblMetazoa" id="G241.5">
    <property type="protein sequence ID" value="G241.5:cds"/>
    <property type="gene ID" value="G241"/>
</dbReference>
<feature type="compositionally biased region" description="Basic and acidic residues" evidence="13">
    <location>
        <begin position="1"/>
        <end position="14"/>
    </location>
</feature>
<dbReference type="GO" id="GO:0072345">
    <property type="term" value="F:NAADP-sensitive calcium-release channel activity"/>
    <property type="evidence" value="ECO:0007669"/>
    <property type="project" value="TreeGrafter"/>
</dbReference>
<evidence type="ECO:0000256" key="14">
    <source>
        <dbReference type="SAM" id="Phobius"/>
    </source>
</evidence>
<feature type="domain" description="Mucolipin extracytosolic" evidence="16">
    <location>
        <begin position="137"/>
        <end position="335"/>
    </location>
</feature>
<keyword evidence="3" id="KW-0813">Transport</keyword>
<reference evidence="17" key="1">
    <citation type="submission" date="2022-08" db="UniProtKB">
        <authorList>
            <consortium name="EnsemblMetazoa"/>
        </authorList>
    </citation>
    <scope>IDENTIFICATION</scope>
    <source>
        <strain evidence="17">05x7-T-G4-1.051#20</strain>
    </source>
</reference>
<keyword evidence="18" id="KW-1185">Reference proteome</keyword>
<keyword evidence="9 14" id="KW-0472">Membrane</keyword>
<keyword evidence="4" id="KW-1003">Cell membrane</keyword>
<comment type="catalytic activity">
    <reaction evidence="12">
        <text>Ca(2+)(in) = Ca(2+)(out)</text>
        <dbReference type="Rhea" id="RHEA:29671"/>
        <dbReference type="ChEBI" id="CHEBI:29108"/>
    </reaction>
</comment>
<keyword evidence="8" id="KW-0406">Ion transport</keyword>
<dbReference type="Pfam" id="PF08016">
    <property type="entry name" value="PKD_channel"/>
    <property type="match status" value="1"/>
</dbReference>
<evidence type="ECO:0000256" key="12">
    <source>
        <dbReference type="ARBA" id="ARBA00036634"/>
    </source>
</evidence>
<dbReference type="InterPro" id="IPR049134">
    <property type="entry name" value="MCLN_ECD"/>
</dbReference>
<evidence type="ECO:0000256" key="6">
    <source>
        <dbReference type="ARBA" id="ARBA00022753"/>
    </source>
</evidence>
<dbReference type="Pfam" id="PF21381">
    <property type="entry name" value="MCLN_ECD"/>
    <property type="match status" value="1"/>
</dbReference>
<feature type="domain" description="Polycystin cation channel PKD1/PKD2" evidence="15">
    <location>
        <begin position="444"/>
        <end position="579"/>
    </location>
</feature>
<evidence type="ECO:0000256" key="13">
    <source>
        <dbReference type="SAM" id="MobiDB-lite"/>
    </source>
</evidence>
<sequence length="644" mass="75494">MADNKELKLKEDNLKVSGNGEPEKQRLESQPRSNHRPRINELTNMASTNILPDDIDNTAGQTTETPNPKKPMKRMASFYTPYMEDRLRRKLKFYFMGPHEKFKAKRKCPWKLLLQIFKVFLVTAQLVMFGYQRALFVEYVEKNNIAMKHMYLQQWDPSFETMPYPPATGLYAIYTATDLVDHINFAMNRFNQTEQLTLGSVRFAFKNNTRRYMNMCVKQYREGKVFQNDTYIFNAEVVTDCFYLEPVPVYNRTTNTTQLQFDLQAIMNKNNKTLVYDRILTIELKFNLRSLRLALEKKTYEPECFRISGRIVFDDQNKDGQMVVNLFSSLNEFKCSGKFSNFSDEDDDKVEQMLFDIFVILVSVFSSFLCIRSLYRAHNLRVETVQFFKTRHRKDLSFHDRFEFVNLWYVLIVINDVLTVVGSSFKIQLERRHAQSSSENYDICALMLGIGSLLVWMGVIRYIGFFKTFNILTVVLKKACPDLMRFLVTTMMLYLGFMFCGWAVLGPYHIKFRHLSTTSECLFSLVNGDDMFTTFSATVTEDIVVWYFSRIYLYLFISLFIYAVLNLFIAVILDTYETIKEYYEKGFPKSELFEFIDQCEDAPDSELYRGEDNACSCSVLSFLCCFCCKKKNTGSQSEYTSLLN</sequence>
<dbReference type="Proteomes" id="UP000005408">
    <property type="component" value="Unassembled WGS sequence"/>
</dbReference>
<dbReference type="CDD" id="cd21050">
    <property type="entry name" value="ELD_TRPML"/>
    <property type="match status" value="1"/>
</dbReference>
<dbReference type="InterPro" id="IPR013122">
    <property type="entry name" value="PKD1_2_channel"/>
</dbReference>
<evidence type="ECO:0000256" key="3">
    <source>
        <dbReference type="ARBA" id="ARBA00022448"/>
    </source>
</evidence>
<dbReference type="PANTHER" id="PTHR12127:SF7">
    <property type="entry name" value="SD02261P"/>
    <property type="match status" value="1"/>
</dbReference>
<feature type="region of interest" description="Disordered" evidence="13">
    <location>
        <begin position="1"/>
        <end position="73"/>
    </location>
</feature>
<keyword evidence="6" id="KW-0967">Endosome</keyword>
<keyword evidence="11" id="KW-0407">Ion channel</keyword>
<dbReference type="EnsemblMetazoa" id="G241.2">
    <property type="protein sequence ID" value="G241.2:cds"/>
    <property type="gene ID" value="G241"/>
</dbReference>
<feature type="transmembrane region" description="Helical" evidence="14">
    <location>
        <begin position="486"/>
        <end position="505"/>
    </location>
</feature>
<evidence type="ECO:0000256" key="11">
    <source>
        <dbReference type="ARBA" id="ARBA00023303"/>
    </source>
</evidence>
<keyword evidence="7 14" id="KW-1133">Transmembrane helix</keyword>
<evidence type="ECO:0000259" key="16">
    <source>
        <dbReference type="Pfam" id="PF21381"/>
    </source>
</evidence>
<name>A0A8W8KIV5_MAGGI</name>
<evidence type="ECO:0000259" key="15">
    <source>
        <dbReference type="Pfam" id="PF08016"/>
    </source>
</evidence>
<proteinExistence type="predicted"/>
<dbReference type="GO" id="GO:0005886">
    <property type="term" value="C:plasma membrane"/>
    <property type="evidence" value="ECO:0007669"/>
    <property type="project" value="UniProtKB-SubCell"/>
</dbReference>
<protein>
    <recommendedName>
        <fullName evidence="19">Mucolipin-3</fullName>
    </recommendedName>
</protein>
<evidence type="ECO:0000256" key="8">
    <source>
        <dbReference type="ARBA" id="ARBA00023065"/>
    </source>
</evidence>
<evidence type="ECO:0000313" key="17">
    <source>
        <dbReference type="EnsemblMetazoa" id="G241.2:cds"/>
    </source>
</evidence>
<evidence type="ECO:0000256" key="10">
    <source>
        <dbReference type="ARBA" id="ARBA00023157"/>
    </source>
</evidence>
<feature type="transmembrane region" description="Helical" evidence="14">
    <location>
        <begin position="551"/>
        <end position="573"/>
    </location>
</feature>
<organism evidence="17 18">
    <name type="scientific">Magallana gigas</name>
    <name type="common">Pacific oyster</name>
    <name type="synonym">Crassostrea gigas</name>
    <dbReference type="NCBI Taxonomy" id="29159"/>
    <lineage>
        <taxon>Eukaryota</taxon>
        <taxon>Metazoa</taxon>
        <taxon>Spiralia</taxon>
        <taxon>Lophotrochozoa</taxon>
        <taxon>Mollusca</taxon>
        <taxon>Bivalvia</taxon>
        <taxon>Autobranchia</taxon>
        <taxon>Pteriomorphia</taxon>
        <taxon>Ostreida</taxon>
        <taxon>Ostreoidea</taxon>
        <taxon>Ostreidae</taxon>
        <taxon>Magallana</taxon>
    </lineage>
</organism>
<keyword evidence="5 14" id="KW-0812">Transmembrane</keyword>
<feature type="transmembrane region" description="Helical" evidence="14">
    <location>
        <begin position="445"/>
        <end position="465"/>
    </location>
</feature>
<evidence type="ECO:0008006" key="19">
    <source>
        <dbReference type="Google" id="ProtNLM"/>
    </source>
</evidence>
<evidence type="ECO:0000313" key="18">
    <source>
        <dbReference type="Proteomes" id="UP000005408"/>
    </source>
</evidence>
<keyword evidence="10" id="KW-1015">Disulfide bond</keyword>
<feature type="compositionally biased region" description="Polar residues" evidence="13">
    <location>
        <begin position="41"/>
        <end position="50"/>
    </location>
</feature>
<evidence type="ECO:0000256" key="4">
    <source>
        <dbReference type="ARBA" id="ARBA00022475"/>
    </source>
</evidence>
<evidence type="ECO:0000256" key="9">
    <source>
        <dbReference type="ARBA" id="ARBA00023136"/>
    </source>
</evidence>
<dbReference type="RefSeq" id="XP_034311493.1">
    <property type="nucleotide sequence ID" value="XM_034455602.2"/>
</dbReference>